<dbReference type="InterPro" id="IPR016166">
    <property type="entry name" value="FAD-bd_PCMH"/>
</dbReference>
<dbReference type="InterPro" id="IPR006094">
    <property type="entry name" value="Oxid_FAD_bind_N"/>
</dbReference>
<dbReference type="InterPro" id="IPR050416">
    <property type="entry name" value="FAD-linked_Oxidoreductase"/>
</dbReference>
<evidence type="ECO:0000256" key="5">
    <source>
        <dbReference type="ARBA" id="ARBA00023002"/>
    </source>
</evidence>
<dbReference type="GO" id="GO:0071949">
    <property type="term" value="F:FAD binding"/>
    <property type="evidence" value="ECO:0007669"/>
    <property type="project" value="InterPro"/>
</dbReference>
<keyword evidence="4" id="KW-0274">FAD</keyword>
<gene>
    <name evidence="7" type="ORF">EDD36DRAFT_423626</name>
</gene>
<name>A0AAN6DLS6_9EURO</name>
<dbReference type="SUPFAM" id="SSF56176">
    <property type="entry name" value="FAD-binding/transporter-associated domain-like"/>
    <property type="match status" value="1"/>
</dbReference>
<evidence type="ECO:0000256" key="2">
    <source>
        <dbReference type="ARBA" id="ARBA00005466"/>
    </source>
</evidence>
<dbReference type="GO" id="GO:0016491">
    <property type="term" value="F:oxidoreductase activity"/>
    <property type="evidence" value="ECO:0007669"/>
    <property type="project" value="UniProtKB-KW"/>
</dbReference>
<dbReference type="Gene3D" id="3.30.465.10">
    <property type="match status" value="2"/>
</dbReference>
<comment type="caution">
    <text evidence="7">The sequence shown here is derived from an EMBL/GenBank/DDBJ whole genome shotgun (WGS) entry which is preliminary data.</text>
</comment>
<keyword evidence="8" id="KW-1185">Reference proteome</keyword>
<dbReference type="PANTHER" id="PTHR42973:SF39">
    <property type="entry name" value="FAD-BINDING PCMH-TYPE DOMAIN-CONTAINING PROTEIN"/>
    <property type="match status" value="1"/>
</dbReference>
<reference evidence="7" key="1">
    <citation type="journal article" date="2022" name="bioRxiv">
        <title>Deciphering the potential niche of two novel black yeast fungi from a biological soil crust based on their genomes, phenotypes, and melanin regulation.</title>
        <authorList>
            <consortium name="DOE Joint Genome Institute"/>
            <person name="Carr E.C."/>
            <person name="Barton Q."/>
            <person name="Grambo S."/>
            <person name="Sullivan M."/>
            <person name="Renfro C.M."/>
            <person name="Kuo A."/>
            <person name="Pangilinan J."/>
            <person name="Lipzen A."/>
            <person name="Keymanesh K."/>
            <person name="Savage E."/>
            <person name="Barry K."/>
            <person name="Grigoriev I.V."/>
            <person name="Riekhof W.R."/>
            <person name="Harris S.S."/>
        </authorList>
    </citation>
    <scope>NUCLEOTIDE SEQUENCE</scope>
    <source>
        <strain evidence="7">JF 03-4F</strain>
    </source>
</reference>
<evidence type="ECO:0000313" key="8">
    <source>
        <dbReference type="Proteomes" id="UP001203852"/>
    </source>
</evidence>
<dbReference type="AlphaFoldDB" id="A0AAN6DLS6"/>
<feature type="domain" description="FAD-binding PCMH-type" evidence="6">
    <location>
        <begin position="102"/>
        <end position="279"/>
    </location>
</feature>
<keyword evidence="5" id="KW-0560">Oxidoreductase</keyword>
<dbReference type="Proteomes" id="UP001203852">
    <property type="component" value="Unassembled WGS sequence"/>
</dbReference>
<sequence>MALFAPQTIHPGPQPYCKPMPGSAEWPSQSAWQALNASISGRLIVPVPPGQVCQHNSSFYNAAACEDVYQEWSNSSWHASDPFTSDYNDEACLPSNLAPCSAKAYPAYVINAAQVSHVQAGIRFAKETGVRLIVKGTGHDISGRPQALSIWMHNIRGINVTLNGSCAKSHGGVAAVTIAAGMRMREIYAAAAEHNITIVGGGDVDVGIGGWITGGGHSPLSSKYGLGADQVLEMEVVTANGSHLTINETSYPGLFWAMRGGGGSTFAVMVSVTVRAYPSIGATWYTYSYNTTADTDTFWSLLTFSMDNFQLYRIRGAATPTPQGIIYGIWIVPEKSIQESKSIIAPMEQTINDNTFGWDDQVVMGIPRSIFLTLQSVGENLRLGSRLLGRRALETDPATLKKLLKQTTTNPQNAILGSLVAGQGVKNVKIPGGSNAVLPAWRDAYIHFILPRVWPFLNETAKIATTNQLRNVEVAALRLLAPDSGAYVNEADPTEPNWQQAFWGANYPRLLQLKNYWDPTSVFWCIPCVGHSEWAVESNSSIEGGIGQTPGRICQGLDRWRQGRMMALLRHAKGSLRSFDLFEAVGTTPYCLDVQLVALTLLWDETRLRVNADVRTSAGEYHYVCIENVIVEVISVDPPE</sequence>
<proteinExistence type="inferred from homology"/>
<protein>
    <submittedName>
        <fullName evidence="7">FAD binding domain-containing protein</fullName>
    </submittedName>
</protein>
<dbReference type="Pfam" id="PF01565">
    <property type="entry name" value="FAD_binding_4"/>
    <property type="match status" value="1"/>
</dbReference>
<dbReference type="InterPro" id="IPR036318">
    <property type="entry name" value="FAD-bd_PCMH-like_sf"/>
</dbReference>
<comment type="similarity">
    <text evidence="2">Belongs to the oxygen-dependent FAD-linked oxidoreductase family.</text>
</comment>
<keyword evidence="3" id="KW-0285">Flavoprotein</keyword>
<comment type="cofactor">
    <cofactor evidence="1">
        <name>FAD</name>
        <dbReference type="ChEBI" id="CHEBI:57692"/>
    </cofactor>
</comment>
<dbReference type="PANTHER" id="PTHR42973">
    <property type="entry name" value="BINDING OXIDOREDUCTASE, PUTATIVE (AFU_ORTHOLOGUE AFUA_1G17690)-RELATED"/>
    <property type="match status" value="1"/>
</dbReference>
<dbReference type="InterPro" id="IPR012951">
    <property type="entry name" value="BBE"/>
</dbReference>
<evidence type="ECO:0000259" key="6">
    <source>
        <dbReference type="PROSITE" id="PS51387"/>
    </source>
</evidence>
<organism evidence="7 8">
    <name type="scientific">Exophiala viscosa</name>
    <dbReference type="NCBI Taxonomy" id="2486360"/>
    <lineage>
        <taxon>Eukaryota</taxon>
        <taxon>Fungi</taxon>
        <taxon>Dikarya</taxon>
        <taxon>Ascomycota</taxon>
        <taxon>Pezizomycotina</taxon>
        <taxon>Eurotiomycetes</taxon>
        <taxon>Chaetothyriomycetidae</taxon>
        <taxon>Chaetothyriales</taxon>
        <taxon>Herpotrichiellaceae</taxon>
        <taxon>Exophiala</taxon>
    </lineage>
</organism>
<evidence type="ECO:0000256" key="4">
    <source>
        <dbReference type="ARBA" id="ARBA00022827"/>
    </source>
</evidence>
<evidence type="ECO:0000256" key="1">
    <source>
        <dbReference type="ARBA" id="ARBA00001974"/>
    </source>
</evidence>
<dbReference type="EMBL" id="MU404364">
    <property type="protein sequence ID" value="KAI1608203.1"/>
    <property type="molecule type" value="Genomic_DNA"/>
</dbReference>
<accession>A0AAN6DLS6</accession>
<evidence type="ECO:0000256" key="3">
    <source>
        <dbReference type="ARBA" id="ARBA00022630"/>
    </source>
</evidence>
<dbReference type="InterPro" id="IPR016169">
    <property type="entry name" value="FAD-bd_PCMH_sub2"/>
</dbReference>
<dbReference type="Pfam" id="PF08031">
    <property type="entry name" value="BBE"/>
    <property type="match status" value="1"/>
</dbReference>
<evidence type="ECO:0000313" key="7">
    <source>
        <dbReference type="EMBL" id="KAI1608203.1"/>
    </source>
</evidence>
<dbReference type="PROSITE" id="PS51387">
    <property type="entry name" value="FAD_PCMH"/>
    <property type="match status" value="1"/>
</dbReference>